<proteinExistence type="predicted"/>
<dbReference type="AlphaFoldDB" id="A0A6C0H700"/>
<name>A0A6C0H700_9ZZZZ</name>
<organism evidence="1">
    <name type="scientific">viral metagenome</name>
    <dbReference type="NCBI Taxonomy" id="1070528"/>
    <lineage>
        <taxon>unclassified sequences</taxon>
        <taxon>metagenomes</taxon>
        <taxon>organismal metagenomes</taxon>
    </lineage>
</organism>
<evidence type="ECO:0000313" key="1">
    <source>
        <dbReference type="EMBL" id="QHT76274.1"/>
    </source>
</evidence>
<accession>A0A6C0H700</accession>
<reference evidence="1" key="1">
    <citation type="journal article" date="2020" name="Nature">
        <title>Giant virus diversity and host interactions through global metagenomics.</title>
        <authorList>
            <person name="Schulz F."/>
            <person name="Roux S."/>
            <person name="Paez-Espino D."/>
            <person name="Jungbluth S."/>
            <person name="Walsh D.A."/>
            <person name="Denef V.J."/>
            <person name="McMahon K.D."/>
            <person name="Konstantinidis K.T."/>
            <person name="Eloe-Fadrosh E.A."/>
            <person name="Kyrpides N.C."/>
            <person name="Woyke T."/>
        </authorList>
    </citation>
    <scope>NUCLEOTIDE SEQUENCE</scope>
    <source>
        <strain evidence="1">GVMAG-M-3300023179-73</strain>
    </source>
</reference>
<sequence>MSTNPLATVFNGDVTLQQGSDITQFGWGDLFVNRKIIVFGTEESTGSPSTGTLIVTGGAQVGQSLQVLKDHNVLYGVTRLSETHIDTTNNAMTVTGGNAVSISVGGGSQFVSTSGNLSLISQTQSLKLFGGLNSVAAVDIQATQAAGGVQLLSGSEGGVSIVSGSGGITETTSNGNIYLTANNGAGSFAVNSTADNQNLMLSVTGATDSQVKIESSGTNATRTALVLNTTNSGGNLEISNNGGLGAGSMKQLVGSGGYTMITNTGGSINITSQGAGSSYLVNTNGIDQHLTIGVNGASDSALILRSSGTNTNNAALQIKTTAQTGNIEITQPPLSTGQVKVLTGNGGFNLSTQTNGSVNVNAYGAPSLYTNSTLADDQNLTVSVTGDTNSKVIISSTGKSNDAVRVVTTNGTGGIYMSAAGAVQIESNNTNQGILIGTGSPGTPITIGTNSSNTTILGNLFVRGNTSMVNQQVVTIDDNIIQVNNAPFGTADGGMSIKRFQEANDAGTGDVVEDISDESGTVQNGGNTVTSIKLDATANNTNNYYNGWWVKITGGTGQNQVRKIKSYDGNTRVAAIYSTSDQTGVLGNPQPVEGLDFTTVPNATSTYDLFPCHYVLNIWDESRNEFALVCSSGSPAQQSNIVHYSNLHVNDLVSNAVYTNSINGNTADISFNITLNNGNSVPVSFPSSGSFPYKYLQNNYGVYLVFVKPVSNTQRAHAIFMIGRVDSGSLPGTVVRIISVKGVAAEQLDIQWRANQYPELYYKPHPIGGSGNTIYQVKLVTL</sequence>
<protein>
    <submittedName>
        <fullName evidence="1">Uncharacterized protein</fullName>
    </submittedName>
</protein>
<dbReference type="EMBL" id="MN739893">
    <property type="protein sequence ID" value="QHT76274.1"/>
    <property type="molecule type" value="Genomic_DNA"/>
</dbReference>